<sequence>MRKHTGERPYLCKTCGKSFTQKHNLVSHSFSHSQINPYVCAICGKA</sequence>
<dbReference type="EMBL" id="KK114957">
    <property type="protein sequence ID" value="KFM63778.1"/>
    <property type="molecule type" value="Genomic_DNA"/>
</dbReference>
<dbReference type="InterPro" id="IPR013087">
    <property type="entry name" value="Znf_C2H2_type"/>
</dbReference>
<dbReference type="PANTHER" id="PTHR14196:SF0">
    <property type="entry name" value="PROTEIN BOWEL"/>
    <property type="match status" value="1"/>
</dbReference>
<keyword evidence="8" id="KW-0539">Nucleus</keyword>
<evidence type="ECO:0000256" key="9">
    <source>
        <dbReference type="PROSITE-ProRule" id="PRU00042"/>
    </source>
</evidence>
<evidence type="ECO:0000256" key="5">
    <source>
        <dbReference type="ARBA" id="ARBA00022833"/>
    </source>
</evidence>
<evidence type="ECO:0000313" key="11">
    <source>
        <dbReference type="EMBL" id="KFM63778.1"/>
    </source>
</evidence>
<evidence type="ECO:0000313" key="12">
    <source>
        <dbReference type="Proteomes" id="UP000054359"/>
    </source>
</evidence>
<evidence type="ECO:0000256" key="7">
    <source>
        <dbReference type="ARBA" id="ARBA00023163"/>
    </source>
</evidence>
<feature type="non-terminal residue" evidence="11">
    <location>
        <position position="46"/>
    </location>
</feature>
<dbReference type="PROSITE" id="PS00028">
    <property type="entry name" value="ZINC_FINGER_C2H2_1"/>
    <property type="match status" value="1"/>
</dbReference>
<dbReference type="PANTHER" id="PTHR14196">
    <property type="entry name" value="ODD-SKIPPED - RELATED"/>
    <property type="match status" value="1"/>
</dbReference>
<dbReference type="InterPro" id="IPR036236">
    <property type="entry name" value="Znf_C2H2_sf"/>
</dbReference>
<accession>A0A087TF89</accession>
<evidence type="ECO:0000256" key="1">
    <source>
        <dbReference type="ARBA" id="ARBA00004123"/>
    </source>
</evidence>
<evidence type="ECO:0000256" key="2">
    <source>
        <dbReference type="ARBA" id="ARBA00022723"/>
    </source>
</evidence>
<keyword evidence="2" id="KW-0479">Metal-binding</keyword>
<gene>
    <name evidence="11" type="ORF">X975_23810</name>
</gene>
<dbReference type="Pfam" id="PF00096">
    <property type="entry name" value="zf-C2H2"/>
    <property type="match status" value="1"/>
</dbReference>
<evidence type="ECO:0000256" key="3">
    <source>
        <dbReference type="ARBA" id="ARBA00022737"/>
    </source>
</evidence>
<name>A0A087TF89_STEMI</name>
<evidence type="ECO:0000256" key="6">
    <source>
        <dbReference type="ARBA" id="ARBA00023015"/>
    </source>
</evidence>
<organism evidence="11 12">
    <name type="scientific">Stegodyphus mimosarum</name>
    <name type="common">African social velvet spider</name>
    <dbReference type="NCBI Taxonomy" id="407821"/>
    <lineage>
        <taxon>Eukaryota</taxon>
        <taxon>Metazoa</taxon>
        <taxon>Ecdysozoa</taxon>
        <taxon>Arthropoda</taxon>
        <taxon>Chelicerata</taxon>
        <taxon>Arachnida</taxon>
        <taxon>Araneae</taxon>
        <taxon>Araneomorphae</taxon>
        <taxon>Entelegynae</taxon>
        <taxon>Eresoidea</taxon>
        <taxon>Eresidae</taxon>
        <taxon>Stegodyphus</taxon>
    </lineage>
</organism>
<reference evidence="11 12" key="1">
    <citation type="submission" date="2013-11" db="EMBL/GenBank/DDBJ databases">
        <title>Genome sequencing of Stegodyphus mimosarum.</title>
        <authorList>
            <person name="Bechsgaard J."/>
        </authorList>
    </citation>
    <scope>NUCLEOTIDE SEQUENCE [LARGE SCALE GENOMIC DNA]</scope>
</reference>
<dbReference type="GO" id="GO:0000977">
    <property type="term" value="F:RNA polymerase II transcription regulatory region sequence-specific DNA binding"/>
    <property type="evidence" value="ECO:0007669"/>
    <property type="project" value="TreeGrafter"/>
</dbReference>
<evidence type="ECO:0000256" key="8">
    <source>
        <dbReference type="ARBA" id="ARBA00023242"/>
    </source>
</evidence>
<dbReference type="FunFam" id="3.30.160.60:FF:000328">
    <property type="entry name" value="Zinc finger protein 1079"/>
    <property type="match status" value="1"/>
</dbReference>
<dbReference type="STRING" id="407821.A0A087TF89"/>
<dbReference type="SUPFAM" id="SSF57667">
    <property type="entry name" value="beta-beta-alpha zinc fingers"/>
    <property type="match status" value="1"/>
</dbReference>
<keyword evidence="12" id="KW-1185">Reference proteome</keyword>
<dbReference type="GO" id="GO:0000981">
    <property type="term" value="F:DNA-binding transcription factor activity, RNA polymerase II-specific"/>
    <property type="evidence" value="ECO:0007669"/>
    <property type="project" value="TreeGrafter"/>
</dbReference>
<keyword evidence="5" id="KW-0862">Zinc</keyword>
<dbReference type="GO" id="GO:0005634">
    <property type="term" value="C:nucleus"/>
    <property type="evidence" value="ECO:0007669"/>
    <property type="project" value="UniProtKB-SubCell"/>
</dbReference>
<feature type="domain" description="C2H2-type" evidence="10">
    <location>
        <begin position="10"/>
        <end position="37"/>
    </location>
</feature>
<dbReference type="InterPro" id="IPR050717">
    <property type="entry name" value="C2H2-ZF_Transcription_Reg"/>
</dbReference>
<dbReference type="OrthoDB" id="6478496at2759"/>
<protein>
    <submittedName>
        <fullName evidence="11">Myoneurin</fullName>
    </submittedName>
</protein>
<evidence type="ECO:0000256" key="4">
    <source>
        <dbReference type="ARBA" id="ARBA00022771"/>
    </source>
</evidence>
<keyword evidence="6" id="KW-0805">Transcription regulation</keyword>
<keyword evidence="4 9" id="KW-0863">Zinc-finger</keyword>
<proteinExistence type="predicted"/>
<dbReference type="Proteomes" id="UP000054359">
    <property type="component" value="Unassembled WGS sequence"/>
</dbReference>
<dbReference type="Gene3D" id="3.30.160.60">
    <property type="entry name" value="Classic Zinc Finger"/>
    <property type="match status" value="1"/>
</dbReference>
<dbReference type="AlphaFoldDB" id="A0A087TF89"/>
<dbReference type="PROSITE" id="PS50157">
    <property type="entry name" value="ZINC_FINGER_C2H2_2"/>
    <property type="match status" value="1"/>
</dbReference>
<keyword evidence="7" id="KW-0804">Transcription</keyword>
<keyword evidence="3" id="KW-0677">Repeat</keyword>
<evidence type="ECO:0000259" key="10">
    <source>
        <dbReference type="PROSITE" id="PS50157"/>
    </source>
</evidence>
<comment type="subcellular location">
    <subcellularLocation>
        <location evidence="1">Nucleus</location>
    </subcellularLocation>
</comment>
<dbReference type="GO" id="GO:0008270">
    <property type="term" value="F:zinc ion binding"/>
    <property type="evidence" value="ECO:0007669"/>
    <property type="project" value="UniProtKB-KW"/>
</dbReference>